<feature type="region of interest" description="Disordered" evidence="3">
    <location>
        <begin position="1033"/>
        <end position="1133"/>
    </location>
</feature>
<dbReference type="InterPro" id="IPR035974">
    <property type="entry name" value="Rap/Ran-GAP_sf"/>
</dbReference>
<dbReference type="Pfam" id="PF11864">
    <property type="entry name" value="DUF3384"/>
    <property type="match status" value="1"/>
</dbReference>
<dbReference type="InterPro" id="IPR024584">
    <property type="entry name" value="Tuberin_N"/>
</dbReference>
<accession>A0ABM1AIP5</accession>
<dbReference type="PROSITE" id="PS50085">
    <property type="entry name" value="RAPGAP"/>
    <property type="match status" value="1"/>
</dbReference>
<feature type="region of interest" description="Disordered" evidence="3">
    <location>
        <begin position="930"/>
        <end position="960"/>
    </location>
</feature>
<gene>
    <name evidence="6" type="primary">Tsc2</name>
</gene>
<feature type="region of interest" description="Disordered" evidence="3">
    <location>
        <begin position="1368"/>
        <end position="1446"/>
    </location>
</feature>
<dbReference type="Proteomes" id="UP000694915">
    <property type="component" value="Chromosome 7"/>
</dbReference>
<dbReference type="Pfam" id="PF02145">
    <property type="entry name" value="Rap_GAP"/>
    <property type="match status" value="1"/>
</dbReference>
<keyword evidence="1 2" id="KW-0343">GTPase activation</keyword>
<dbReference type="GeneID" id="101985309"/>
<dbReference type="InterPro" id="IPR027107">
    <property type="entry name" value="Tuberin/Ral-act_asu"/>
</dbReference>
<name>A0ABM1AIP5_MICOH</name>
<dbReference type="SUPFAM" id="SSF111347">
    <property type="entry name" value="Rap/Ran-GAP"/>
    <property type="match status" value="1"/>
</dbReference>
<feature type="compositionally biased region" description="Low complexity" evidence="3">
    <location>
        <begin position="1404"/>
        <end position="1419"/>
    </location>
</feature>
<sequence length="1764" mass="196397">MAKPASKDSGLKEKFKILLGLGTSRPNPRCAEGKQTEFIITAEILRELSGECGLNNRIRMIGQICDVAKTKKFEEHAVEALWKSVSDLLQPERPPEARHAVLALLKAIVQGQGDRLGVLRALFFKVIKDYPSNEDLHERLEVFKALTDNGRHITYLEEELAEFVLQWMDVGLSSEFLLVLVNLVKFNSCYLDEYIASMVHMICLLCIQTVSSVDIEVSLQVLDAVVCYNCLPAESLPLFIITLCRTINVKELCEPCWKLMRNLLGTHLGHSAIYNMCRIMENRSYMEDAPLLRGAVFFVGMALWGAHRLYSLKNSPTSVLPSFYEAMTCPNEVVSYEIVLSITRLIKKYRKELQAVTWDILLDIIERLLQQLQNLDSPELRTIVHDLLTTVEELCDQNEFHGSQERYYELVESYADQRPESSLLNLISYRAQSIHPAKDGWIQNLQLLMDRFFRNECRSAVRIKVLDVLSFVLLINRQFYEEELINSVVISQLSHVPEDKDHQVRKLATQLLVDLAEGCHTHHFNSLLDIIEKVMARSLSLPLDLEERDVAVYSASLEDVKTAVLGLLVILQTKLYTLPASHATRVYETLISHIQLHYKHGYSLPIASSIRLQAFDFLLLLRADSLHRLGLPNKDGVVRFSPYCVCDCMDLERASEKKASGPLSPPTGPPSPVPTGPAVRLGHLPYSLLFRVLLQCLKQETDWKVLKLVLSKLPESLRYKVLIFTSPCNVDQLSSALCSMLSDPKTLERLRGTPEGFSRTDLHLAVVPVLTALISYHNYLDKTKQREMVYCLEQGLIYRCASQCVVALAICSVEMPDIIIKALPVLVVKLTHISATASMAIPLLEFLSTLARLPHLYRNFAAEQYASVFAISLPYTNPSKFNQYIVCLAHHVIAMWFIRCRLPFRKDFVPYITKGLRSNVLLSFDDTPEKDSFRARSTSLNERPKSRIQTSLTSASLGSADENSMAQADDSLKNLHLELTETCLDMMARYVFSNFTAVPKRSPVGEFLLAGGRTKTWLVGNKLVTVTTSVGTGTRSLLGLDSGDLQGGPEPSSDPGVHVRQTKEAPAKLESQSGQQVSRGARDRVRSMSGGHGLRVGALDTPAPHTPGGPAPLGPQTAPAAKPEKASAGTQLPKAEKTNLAAYVPLLTQGWAEILVRRPTGNTSWLMSLENPLSPFSSDINNMPLQELSNALMAAERFKEHRDTALYKSLSVPAAGTAKPPPLPRSNTVASFSSLYQSSCQGQLHRSVSWADSAVVLEEGSPGEAHVPVEPPELEDFEAVGTDRHCQRPDTYSRSSSASSQEEKSQLEEMAAGGIPIERAISEGARPAVDLSFQPSQPLSKSSSSPELQTLQDILGDLGDKADIGRLSPESKVRSQSGILDGEVATWSAPGEEGRVTVPPEGPLPSSSPRSPSGLRPRGYTISDSAPSRRGKRVERDTFKSRAAASSAEKVPGINPSFVFLQLYHSPFFGDESNKPILLPNESFERSVQLLDQIPSYDTHKIAVLYVGEGQSNSELAILSNEHGSYRYTEFLTGLGRLIELKDCQPDKVYLGGLDVCGEDGQFTYCWHDDIMQAVFHIATLMPTKDVDKHRCDKKRHLGNDFVSIIYNDSGEDFKLGTIKGQFNFVHVIITPLDYKCNLLTLQCRKDMEGLVDTSVAKIVSDRNLSFVARQMALHANMASQVHHSRSNPTDIYPSKWIARLRHIKRLRHRIREEVHYSNPSLPLMHPPAHTKAPVQASAEPTPTYETGQRKRLISSVDDFTEFV</sequence>
<dbReference type="PRINTS" id="PR01431">
    <property type="entry name" value="TUBERIN"/>
</dbReference>
<reference evidence="6" key="1">
    <citation type="submission" date="2025-08" db="UniProtKB">
        <authorList>
            <consortium name="RefSeq"/>
        </authorList>
    </citation>
    <scope>IDENTIFICATION</scope>
</reference>
<evidence type="ECO:0000313" key="5">
    <source>
        <dbReference type="Proteomes" id="UP000694915"/>
    </source>
</evidence>
<feature type="compositionally biased region" description="Pro residues" evidence="3">
    <location>
        <begin position="1104"/>
        <end position="1113"/>
    </location>
</feature>
<dbReference type="SUPFAM" id="SSF48371">
    <property type="entry name" value="ARM repeat"/>
    <property type="match status" value="1"/>
</dbReference>
<dbReference type="InterPro" id="IPR018515">
    <property type="entry name" value="Tuberin-type_domain"/>
</dbReference>
<dbReference type="Gene3D" id="3.40.50.11210">
    <property type="entry name" value="Rap/Ran-GAP"/>
    <property type="match status" value="1"/>
</dbReference>
<organism evidence="5 6">
    <name type="scientific">Microtus ochrogaster</name>
    <name type="common">Prairie vole</name>
    <dbReference type="NCBI Taxonomy" id="79684"/>
    <lineage>
        <taxon>Eukaryota</taxon>
        <taxon>Metazoa</taxon>
        <taxon>Chordata</taxon>
        <taxon>Craniata</taxon>
        <taxon>Vertebrata</taxon>
        <taxon>Euteleostomi</taxon>
        <taxon>Mammalia</taxon>
        <taxon>Eutheria</taxon>
        <taxon>Euarchontoglires</taxon>
        <taxon>Glires</taxon>
        <taxon>Rodentia</taxon>
        <taxon>Myomorpha</taxon>
        <taxon>Muroidea</taxon>
        <taxon>Cricetidae</taxon>
        <taxon>Arvicolinae</taxon>
        <taxon>Microtus</taxon>
    </lineage>
</organism>
<keyword evidence="5" id="KW-1185">Reference proteome</keyword>
<dbReference type="PANTHER" id="PTHR10063:SF0">
    <property type="entry name" value="TUBERIN"/>
    <property type="match status" value="1"/>
</dbReference>
<evidence type="ECO:0000313" key="6">
    <source>
        <dbReference type="RefSeq" id="XP_013202607.1"/>
    </source>
</evidence>
<feature type="region of interest" description="Disordered" evidence="3">
    <location>
        <begin position="1719"/>
        <end position="1750"/>
    </location>
</feature>
<dbReference type="InterPro" id="IPR016024">
    <property type="entry name" value="ARM-type_fold"/>
</dbReference>
<dbReference type="InterPro" id="IPR003913">
    <property type="entry name" value="Tuberin"/>
</dbReference>
<evidence type="ECO:0000256" key="1">
    <source>
        <dbReference type="ARBA" id="ARBA00022468"/>
    </source>
</evidence>
<feature type="compositionally biased region" description="Low complexity" evidence="3">
    <location>
        <begin position="1033"/>
        <end position="1048"/>
    </location>
</feature>
<feature type="compositionally biased region" description="Polar residues" evidence="3">
    <location>
        <begin position="935"/>
        <end position="960"/>
    </location>
</feature>
<protein>
    <submittedName>
        <fullName evidence="6">Tuberin isoform X4</fullName>
    </submittedName>
</protein>
<dbReference type="RefSeq" id="XP_013202607.1">
    <property type="nucleotide sequence ID" value="XM_013347153.2"/>
</dbReference>
<dbReference type="PANTHER" id="PTHR10063">
    <property type="entry name" value="TUBERIN"/>
    <property type="match status" value="1"/>
</dbReference>
<dbReference type="Pfam" id="PF03542">
    <property type="entry name" value="Tuberin"/>
    <property type="match status" value="1"/>
</dbReference>
<feature type="region of interest" description="Disordered" evidence="3">
    <location>
        <begin position="1285"/>
        <end position="1309"/>
    </location>
</feature>
<feature type="domain" description="Rap-GAP" evidence="4">
    <location>
        <begin position="1488"/>
        <end position="1715"/>
    </location>
</feature>
<evidence type="ECO:0000259" key="4">
    <source>
        <dbReference type="PROSITE" id="PS50085"/>
    </source>
</evidence>
<evidence type="ECO:0000256" key="2">
    <source>
        <dbReference type="PROSITE-ProRule" id="PRU00165"/>
    </source>
</evidence>
<evidence type="ECO:0000256" key="3">
    <source>
        <dbReference type="SAM" id="MobiDB-lite"/>
    </source>
</evidence>
<proteinExistence type="predicted"/>
<dbReference type="InterPro" id="IPR000331">
    <property type="entry name" value="Rap/Ran_GAP_dom"/>
</dbReference>